<dbReference type="Pfam" id="PF06224">
    <property type="entry name" value="AlkZ-like"/>
    <property type="match status" value="1"/>
</dbReference>
<gene>
    <name evidence="1" type="ORF">MNBD_CHLOROFLEXI01-1414</name>
</gene>
<protein>
    <submittedName>
        <fullName evidence="1">Cytoplasmic protein clustered with trehalase</fullName>
    </submittedName>
</protein>
<dbReference type="InterPro" id="IPR009351">
    <property type="entry name" value="AlkZ-like"/>
</dbReference>
<reference evidence="1" key="1">
    <citation type="submission" date="2018-06" db="EMBL/GenBank/DDBJ databases">
        <authorList>
            <person name="Zhirakovskaya E."/>
        </authorList>
    </citation>
    <scope>NUCLEOTIDE SEQUENCE</scope>
</reference>
<evidence type="ECO:0000313" key="1">
    <source>
        <dbReference type="EMBL" id="VAW33806.1"/>
    </source>
</evidence>
<dbReference type="AlphaFoldDB" id="A0A3B0VNS2"/>
<organism evidence="1">
    <name type="scientific">hydrothermal vent metagenome</name>
    <dbReference type="NCBI Taxonomy" id="652676"/>
    <lineage>
        <taxon>unclassified sequences</taxon>
        <taxon>metagenomes</taxon>
        <taxon>ecological metagenomes</taxon>
    </lineage>
</organism>
<dbReference type="PANTHER" id="PTHR30528">
    <property type="entry name" value="CYTOPLASMIC PROTEIN"/>
    <property type="match status" value="1"/>
</dbReference>
<name>A0A3B0VNS2_9ZZZZ</name>
<dbReference type="PANTHER" id="PTHR30528:SF0">
    <property type="entry name" value="CYTOPLASMIC PROTEIN"/>
    <property type="match status" value="1"/>
</dbReference>
<dbReference type="EMBL" id="UOEU01000484">
    <property type="protein sequence ID" value="VAW33806.1"/>
    <property type="molecule type" value="Genomic_DNA"/>
</dbReference>
<accession>A0A3B0VNS2</accession>
<proteinExistence type="predicted"/>
<sequence>MPTLTLTRQDVRRLAIARQHLADATPAPMLDVIRDLGCLQLDPIRAVERTHLLVLWSRLGQFDVAELDKLRWQDKTLFEYWAHAASMVLTEEYPLFSWGMNQRQADPRRTAKYQKWFDETSGVTDLRDHILYRLQQEGPLFSRDFGTQEGMRWESRWSSGRFVGHLLDYLWTNGEIMVAERKGNQKRWGLAASFFPEWTPQEQWSAEEVCRFAAQKAIRALGAATAKQIKYHYTRGMYPELTAVLTQLVKEEILIPVTVSDGSEPLSTDYYLHADDLPLLRQLQSGDWQPRTTLLSPFDNLICDRDRTEQLFDFYFRIEIYVPKAKRQYGYYVLPILHGDRLIGRLDPKMDRKTNTLHIYNVYAQPNSPKNKKAVQAIGKAVASLASFLGAKQIQWGNVPSGWEALKQTG</sequence>